<evidence type="ECO:0000313" key="2">
    <source>
        <dbReference type="EMBL" id="QKG24446.1"/>
    </source>
</evidence>
<name>A0A7D3ZZQ5_ACTVE</name>
<dbReference type="Proteomes" id="UP000501240">
    <property type="component" value="Chromosome"/>
</dbReference>
<sequence length="175" mass="18165">MRVRFRFTVVWVATTAAGMAISWAGVGHALRGTTLPAPDLAANVPVQRGRPPAPPAAPSGASPSVSPSAPHRSVAPSTSPSASARTTAPASPTSGPSTDAGAGKVRTYVVKHGRVVLSLTSSSARLVSAVPDSGFEVRTWRKSTWLRVDLTDGEHGSAVFATWNGHPTLVQVYEY</sequence>
<organism evidence="2 3">
    <name type="scientific">Actinomadura verrucosospora</name>
    <dbReference type="NCBI Taxonomy" id="46165"/>
    <lineage>
        <taxon>Bacteria</taxon>
        <taxon>Bacillati</taxon>
        <taxon>Actinomycetota</taxon>
        <taxon>Actinomycetes</taxon>
        <taxon>Streptosporangiales</taxon>
        <taxon>Thermomonosporaceae</taxon>
        <taxon>Actinomadura</taxon>
    </lineage>
</organism>
<dbReference type="RefSeq" id="WP_173098253.1">
    <property type="nucleotide sequence ID" value="NZ_CP053892.1"/>
</dbReference>
<gene>
    <name evidence="2" type="ORF">ACTIVE_6093</name>
</gene>
<protein>
    <submittedName>
        <fullName evidence="2">Secreted protein</fullName>
    </submittedName>
</protein>
<dbReference type="EMBL" id="CP053892">
    <property type="protein sequence ID" value="QKG24446.1"/>
    <property type="molecule type" value="Genomic_DNA"/>
</dbReference>
<dbReference type="AlphaFoldDB" id="A0A7D3ZZQ5"/>
<feature type="region of interest" description="Disordered" evidence="1">
    <location>
        <begin position="42"/>
        <end position="102"/>
    </location>
</feature>
<evidence type="ECO:0000313" key="3">
    <source>
        <dbReference type="Proteomes" id="UP000501240"/>
    </source>
</evidence>
<keyword evidence="3" id="KW-1185">Reference proteome</keyword>
<accession>A0A7D3ZZQ5</accession>
<reference evidence="2 3" key="1">
    <citation type="submission" date="2020-05" db="EMBL/GenBank/DDBJ databases">
        <title>Actinomadura verrucosospora NRRL-B18236 (PFL_A860) Genome sequencing and assembly.</title>
        <authorList>
            <person name="Samborskyy M."/>
        </authorList>
    </citation>
    <scope>NUCLEOTIDE SEQUENCE [LARGE SCALE GENOMIC DNA]</scope>
    <source>
        <strain evidence="2 3">NRRL:B18236</strain>
    </source>
</reference>
<proteinExistence type="predicted"/>
<feature type="compositionally biased region" description="Low complexity" evidence="1">
    <location>
        <begin position="58"/>
        <end position="98"/>
    </location>
</feature>
<evidence type="ECO:0000256" key="1">
    <source>
        <dbReference type="SAM" id="MobiDB-lite"/>
    </source>
</evidence>